<feature type="region of interest" description="Disordered" evidence="7">
    <location>
        <begin position="385"/>
        <end position="425"/>
    </location>
</feature>
<sequence length="425" mass="49557">MPIKSKVFSLTSVSHDFMILPSSCLIVPLRSASLRKITFVFCQNSCTPNLFPTNQQRSFKSHTYGVYKAVYDQRKFIPERKDPEEEEHSYKKLVEALANRPMTDSPISDFISRFRIVRRFYKYWTAGRKPTGKTHFLGREFLGPHTPEVKRAREVVERLFLVLPDGHIFRRVEVVKNPGGTNASATWDGVIVIDQGIFHFAYSDNLLAYLIGHEMAHHLLRHNDKMSPGSEAYNKIIALRAFFTDLSSHQPSVLNHMMNTQILKNRKMSRDHEFEADEEGMMIMWRAGYNPKACMEFERKRVERDKQLKRLNKNSDNEDNPALWRHPSHDQRLERLIRCHAGREGEVDGWWKENQLAVYDRKQRQDAEKQAREKLQKQKVTYQWKAPANVTRDTVSLGNSNRISNGKKETRPSTQLKGSKNKLKN</sequence>
<organism evidence="9 10">
    <name type="scientific">Botryotinia fuckeliana (strain B05.10)</name>
    <name type="common">Noble rot fungus</name>
    <name type="synonym">Botrytis cinerea</name>
    <dbReference type="NCBI Taxonomy" id="332648"/>
    <lineage>
        <taxon>Eukaryota</taxon>
        <taxon>Fungi</taxon>
        <taxon>Dikarya</taxon>
        <taxon>Ascomycota</taxon>
        <taxon>Pezizomycotina</taxon>
        <taxon>Leotiomycetes</taxon>
        <taxon>Helotiales</taxon>
        <taxon>Sclerotiniaceae</taxon>
        <taxon>Botrytis</taxon>
    </lineage>
</organism>
<dbReference type="VEuPathDB" id="FungiDB:Bcin05g00300"/>
<evidence type="ECO:0000256" key="4">
    <source>
        <dbReference type="ARBA" id="ARBA00022833"/>
    </source>
</evidence>
<evidence type="ECO:0000259" key="8">
    <source>
        <dbReference type="Pfam" id="PF01435"/>
    </source>
</evidence>
<dbReference type="PANTHER" id="PTHR22726:SF1">
    <property type="entry name" value="METALLOENDOPEPTIDASE OMA1, MITOCHONDRIAL"/>
    <property type="match status" value="1"/>
</dbReference>
<evidence type="ECO:0000313" key="10">
    <source>
        <dbReference type="Proteomes" id="UP000001798"/>
    </source>
</evidence>
<dbReference type="PANTHER" id="PTHR22726">
    <property type="entry name" value="METALLOENDOPEPTIDASE OMA1"/>
    <property type="match status" value="1"/>
</dbReference>
<proteinExistence type="inferred from homology"/>
<dbReference type="GO" id="GO:0051603">
    <property type="term" value="P:proteolysis involved in protein catabolic process"/>
    <property type="evidence" value="ECO:0007669"/>
    <property type="project" value="TreeGrafter"/>
</dbReference>
<evidence type="ECO:0000256" key="7">
    <source>
        <dbReference type="SAM" id="MobiDB-lite"/>
    </source>
</evidence>
<dbReference type="EMBL" id="CP009809">
    <property type="protein sequence ID" value="ATZ49601.1"/>
    <property type="molecule type" value="Genomic_DNA"/>
</dbReference>
<dbReference type="GO" id="GO:0004222">
    <property type="term" value="F:metalloendopeptidase activity"/>
    <property type="evidence" value="ECO:0007669"/>
    <property type="project" value="InterPro"/>
</dbReference>
<dbReference type="InterPro" id="IPR051156">
    <property type="entry name" value="Mito/Outer_Membr_Metalloprot"/>
</dbReference>
<dbReference type="InterPro" id="IPR001915">
    <property type="entry name" value="Peptidase_M48"/>
</dbReference>
<keyword evidence="1 6" id="KW-0645">Protease</keyword>
<name>A0A384JGQ5_BOTFB</name>
<evidence type="ECO:0000256" key="1">
    <source>
        <dbReference type="ARBA" id="ARBA00022670"/>
    </source>
</evidence>
<evidence type="ECO:0000256" key="5">
    <source>
        <dbReference type="ARBA" id="ARBA00023049"/>
    </source>
</evidence>
<reference evidence="9 10" key="1">
    <citation type="journal article" date="2011" name="PLoS Genet.">
        <title>Genomic analysis of the necrotrophic fungal pathogens Sclerotinia sclerotiorum and Botrytis cinerea.</title>
        <authorList>
            <person name="Amselem J."/>
            <person name="Cuomo C.A."/>
            <person name="van Kan J.A."/>
            <person name="Viaud M."/>
            <person name="Benito E.P."/>
            <person name="Couloux A."/>
            <person name="Coutinho P.M."/>
            <person name="de Vries R.P."/>
            <person name="Dyer P.S."/>
            <person name="Fillinger S."/>
            <person name="Fournier E."/>
            <person name="Gout L."/>
            <person name="Hahn M."/>
            <person name="Kohn L."/>
            <person name="Lapalu N."/>
            <person name="Plummer K.M."/>
            <person name="Pradier J.M."/>
            <person name="Quevillon E."/>
            <person name="Sharon A."/>
            <person name="Simon A."/>
            <person name="ten Have A."/>
            <person name="Tudzynski B."/>
            <person name="Tudzynski P."/>
            <person name="Wincker P."/>
            <person name="Andrew M."/>
            <person name="Anthouard V."/>
            <person name="Beever R.E."/>
            <person name="Beffa R."/>
            <person name="Benoit I."/>
            <person name="Bouzid O."/>
            <person name="Brault B."/>
            <person name="Chen Z."/>
            <person name="Choquer M."/>
            <person name="Collemare J."/>
            <person name="Cotton P."/>
            <person name="Danchin E.G."/>
            <person name="Da Silva C."/>
            <person name="Gautier A."/>
            <person name="Giraud C."/>
            <person name="Giraud T."/>
            <person name="Gonzalez C."/>
            <person name="Grossetete S."/>
            <person name="Guldener U."/>
            <person name="Henrissat B."/>
            <person name="Howlett B.J."/>
            <person name="Kodira C."/>
            <person name="Kretschmer M."/>
            <person name="Lappartient A."/>
            <person name="Leroch M."/>
            <person name="Levis C."/>
            <person name="Mauceli E."/>
            <person name="Neuveglise C."/>
            <person name="Oeser B."/>
            <person name="Pearson M."/>
            <person name="Poulain J."/>
            <person name="Poussereau N."/>
            <person name="Quesneville H."/>
            <person name="Rascle C."/>
            <person name="Schumacher J."/>
            <person name="Segurens B."/>
            <person name="Sexton A."/>
            <person name="Silva E."/>
            <person name="Sirven C."/>
            <person name="Soanes D.M."/>
            <person name="Talbot N.J."/>
            <person name="Templeton M."/>
            <person name="Yandava C."/>
            <person name="Yarden O."/>
            <person name="Zeng Q."/>
            <person name="Rollins J.A."/>
            <person name="Lebrun M.H."/>
            <person name="Dickman M."/>
        </authorList>
    </citation>
    <scope>NUCLEOTIDE SEQUENCE [LARGE SCALE GENOMIC DNA]</scope>
    <source>
        <strain evidence="9 10">B05.10</strain>
    </source>
</reference>
<dbReference type="Proteomes" id="UP000001798">
    <property type="component" value="Chromosome 5"/>
</dbReference>
<reference evidence="9 10" key="2">
    <citation type="journal article" date="2012" name="Eukaryot. Cell">
        <title>Genome update of Botrytis cinerea strains B05.10 and T4.</title>
        <authorList>
            <person name="Staats M."/>
            <person name="van Kan J.A."/>
        </authorList>
    </citation>
    <scope>NUCLEOTIDE SEQUENCE [LARGE SCALE GENOMIC DNA]</scope>
    <source>
        <strain evidence="9 10">B05.10</strain>
    </source>
</reference>
<keyword evidence="4 6" id="KW-0862">Zinc</keyword>
<dbReference type="RefSeq" id="XP_024548559.1">
    <property type="nucleotide sequence ID" value="XM_024692778.1"/>
</dbReference>
<evidence type="ECO:0000313" key="9">
    <source>
        <dbReference type="EMBL" id="ATZ49601.1"/>
    </source>
</evidence>
<protein>
    <recommendedName>
        <fullName evidence="8">Peptidase M48 domain-containing protein</fullName>
    </recommendedName>
</protein>
<comment type="cofactor">
    <cofactor evidence="6">
        <name>Zn(2+)</name>
        <dbReference type="ChEBI" id="CHEBI:29105"/>
    </cofactor>
    <text evidence="6">Binds 1 zinc ion per subunit.</text>
</comment>
<dbReference type="GO" id="GO:0016020">
    <property type="term" value="C:membrane"/>
    <property type="evidence" value="ECO:0007669"/>
    <property type="project" value="TreeGrafter"/>
</dbReference>
<reference evidence="9 10" key="3">
    <citation type="journal article" date="2017" name="Mol. Plant Pathol.">
        <title>A gapless genome sequence of the fungus Botrytis cinerea.</title>
        <authorList>
            <person name="Van Kan J.A."/>
            <person name="Stassen J.H."/>
            <person name="Mosbach A."/>
            <person name="Van Der Lee T.A."/>
            <person name="Faino L."/>
            <person name="Farmer A.D."/>
            <person name="Papasotiriou D.G."/>
            <person name="Zhou S."/>
            <person name="Seidl M.F."/>
            <person name="Cottam E."/>
            <person name="Edel D."/>
            <person name="Hahn M."/>
            <person name="Schwartz D.C."/>
            <person name="Dietrich R.A."/>
            <person name="Widdison S."/>
            <person name="Scalliet G."/>
        </authorList>
    </citation>
    <scope>NUCLEOTIDE SEQUENCE [LARGE SCALE GENOMIC DNA]</scope>
    <source>
        <strain evidence="9 10">B05.10</strain>
    </source>
</reference>
<evidence type="ECO:0000256" key="2">
    <source>
        <dbReference type="ARBA" id="ARBA00022723"/>
    </source>
</evidence>
<keyword evidence="2" id="KW-0479">Metal-binding</keyword>
<dbReference type="Pfam" id="PF01435">
    <property type="entry name" value="Peptidase_M48"/>
    <property type="match status" value="1"/>
</dbReference>
<comment type="similarity">
    <text evidence="6">Belongs to the peptidase M48 family.</text>
</comment>
<evidence type="ECO:0000256" key="3">
    <source>
        <dbReference type="ARBA" id="ARBA00022801"/>
    </source>
</evidence>
<dbReference type="OrthoDB" id="7464992at2759"/>
<dbReference type="AlphaFoldDB" id="A0A384JGQ5"/>
<evidence type="ECO:0000256" key="6">
    <source>
        <dbReference type="RuleBase" id="RU003983"/>
    </source>
</evidence>
<keyword evidence="5 6" id="KW-0482">Metalloprotease</keyword>
<gene>
    <name evidence="9" type="ORF">BCIN_05g00300</name>
</gene>
<feature type="compositionally biased region" description="Polar residues" evidence="7">
    <location>
        <begin position="391"/>
        <end position="404"/>
    </location>
</feature>
<dbReference type="KEGG" id="bfu:BCIN_05g00300"/>
<keyword evidence="3 6" id="KW-0378">Hydrolase</keyword>
<accession>A0A384JGQ5</accession>
<dbReference type="GeneID" id="5430851"/>
<keyword evidence="10" id="KW-1185">Reference proteome</keyword>
<dbReference type="GO" id="GO:0046872">
    <property type="term" value="F:metal ion binding"/>
    <property type="evidence" value="ECO:0007669"/>
    <property type="project" value="UniProtKB-KW"/>
</dbReference>
<feature type="domain" description="Peptidase M48" evidence="8">
    <location>
        <begin position="171"/>
        <end position="336"/>
    </location>
</feature>